<dbReference type="AlphaFoldDB" id="A0A327WXJ3"/>
<sequence length="114" mass="11969">MNTTLKASLIALGMGFVMLCVVDAITPQSLLGSLLGQSAPKANVTVVVNRVDNEPVMVRLSKANGEVIASEKLIDGNTIHFGLKDAANGTYRVEVSNSTTKKVKDVILSAQKAA</sequence>
<name>A0A327WXJ3_LARAB</name>
<dbReference type="RefSeq" id="WP_111629003.1">
    <property type="nucleotide sequence ID" value="NZ_QLMC01000003.1"/>
</dbReference>
<evidence type="ECO:0000313" key="2">
    <source>
        <dbReference type="Proteomes" id="UP000248790"/>
    </source>
</evidence>
<keyword evidence="2" id="KW-1185">Reference proteome</keyword>
<proteinExistence type="predicted"/>
<comment type="caution">
    <text evidence="1">The sequence shown here is derived from an EMBL/GenBank/DDBJ whole genome shotgun (WGS) entry which is preliminary data.</text>
</comment>
<organism evidence="1 2">
    <name type="scientific">Larkinella arboricola</name>
    <dbReference type="NCBI Taxonomy" id="643671"/>
    <lineage>
        <taxon>Bacteria</taxon>
        <taxon>Pseudomonadati</taxon>
        <taxon>Bacteroidota</taxon>
        <taxon>Cytophagia</taxon>
        <taxon>Cytophagales</taxon>
        <taxon>Spirosomataceae</taxon>
        <taxon>Larkinella</taxon>
    </lineage>
</organism>
<gene>
    <name evidence="1" type="ORF">LX87_02970</name>
</gene>
<reference evidence="1 2" key="1">
    <citation type="submission" date="2018-06" db="EMBL/GenBank/DDBJ databases">
        <title>Genomic Encyclopedia of Archaeal and Bacterial Type Strains, Phase II (KMG-II): from individual species to whole genera.</title>
        <authorList>
            <person name="Goeker M."/>
        </authorList>
    </citation>
    <scope>NUCLEOTIDE SEQUENCE [LARGE SCALE GENOMIC DNA]</scope>
    <source>
        <strain evidence="1 2">DSM 21851</strain>
    </source>
</reference>
<evidence type="ECO:0008006" key="3">
    <source>
        <dbReference type="Google" id="ProtNLM"/>
    </source>
</evidence>
<dbReference type="EMBL" id="QLMC01000003">
    <property type="protein sequence ID" value="RAJ98062.1"/>
    <property type="molecule type" value="Genomic_DNA"/>
</dbReference>
<accession>A0A327WXJ3</accession>
<dbReference type="Proteomes" id="UP000248790">
    <property type="component" value="Unassembled WGS sequence"/>
</dbReference>
<evidence type="ECO:0000313" key="1">
    <source>
        <dbReference type="EMBL" id="RAJ98062.1"/>
    </source>
</evidence>
<protein>
    <recommendedName>
        <fullName evidence="3">Secreted protein (Por secretion system target)</fullName>
    </recommendedName>
</protein>
<dbReference type="OrthoDB" id="957990at2"/>